<evidence type="ECO:0000256" key="14">
    <source>
        <dbReference type="RuleBase" id="RU003707"/>
    </source>
</evidence>
<evidence type="ECO:0000256" key="6">
    <source>
        <dbReference type="ARBA" id="ARBA00022832"/>
    </source>
</evidence>
<feature type="domain" description="3-hydroxyacyl-CoA dehydrogenase C-terminal" evidence="15">
    <location>
        <begin position="205"/>
        <end position="299"/>
    </location>
</feature>
<comment type="similarity">
    <text evidence="4">In the N-terminal section; belongs to the enoyl-CoA hydratase/isomerase family.</text>
</comment>
<evidence type="ECO:0000259" key="15">
    <source>
        <dbReference type="Pfam" id="PF00725"/>
    </source>
</evidence>
<feature type="domain" description="3-hydroxyacyl-CoA dehydrogenase C-terminal" evidence="15">
    <location>
        <begin position="328"/>
        <end position="407"/>
    </location>
</feature>
<dbReference type="InterPro" id="IPR014748">
    <property type="entry name" value="Enoyl-CoA_hydra_C"/>
</dbReference>
<dbReference type="GO" id="GO:0070403">
    <property type="term" value="F:NAD+ binding"/>
    <property type="evidence" value="ECO:0007669"/>
    <property type="project" value="InterPro"/>
</dbReference>
<comment type="similarity">
    <text evidence="3 14">Belongs to the enoyl-CoA hydratase/isomerase family.</text>
</comment>
<dbReference type="SUPFAM" id="SSF48179">
    <property type="entry name" value="6-phosphogluconate dehydrogenase C-terminal domain-like"/>
    <property type="match status" value="2"/>
</dbReference>
<dbReference type="GO" id="GO:0003857">
    <property type="term" value="F:(3S)-3-hydroxyacyl-CoA dehydrogenase (NAD+) activity"/>
    <property type="evidence" value="ECO:0007669"/>
    <property type="project" value="TreeGrafter"/>
</dbReference>
<dbReference type="AlphaFoldDB" id="A0AAT9GQH1"/>
<gene>
    <name evidence="17" type="ORF">SJAV_10340</name>
</gene>
<comment type="subunit">
    <text evidence="5">Monomer.</text>
</comment>
<keyword evidence="12" id="KW-0456">Lyase</keyword>
<keyword evidence="7" id="KW-0560">Oxidoreductase</keyword>
<dbReference type="InterPro" id="IPR018376">
    <property type="entry name" value="Enoyl-CoA_hyd/isom_CS"/>
</dbReference>
<evidence type="ECO:0000256" key="2">
    <source>
        <dbReference type="ARBA" id="ARBA00005005"/>
    </source>
</evidence>
<protein>
    <submittedName>
        <fullName evidence="17">3-hydroxyacyl-CoA dehydrogenase/enoyl-CoA hydratase family protein</fullName>
    </submittedName>
</protein>
<dbReference type="FunFam" id="3.90.226.10:FF:000009">
    <property type="entry name" value="Carnitinyl-CoA dehydratase"/>
    <property type="match status" value="1"/>
</dbReference>
<dbReference type="Pfam" id="PF00725">
    <property type="entry name" value="3HCDH"/>
    <property type="match status" value="2"/>
</dbReference>
<dbReference type="InterPro" id="IPR008927">
    <property type="entry name" value="6-PGluconate_DH-like_C_sf"/>
</dbReference>
<keyword evidence="8" id="KW-0520">NAD</keyword>
<dbReference type="Pfam" id="PF00378">
    <property type="entry name" value="ECH_1"/>
    <property type="match status" value="1"/>
</dbReference>
<dbReference type="GO" id="GO:0016853">
    <property type="term" value="F:isomerase activity"/>
    <property type="evidence" value="ECO:0007669"/>
    <property type="project" value="UniProtKB-KW"/>
</dbReference>
<evidence type="ECO:0000256" key="12">
    <source>
        <dbReference type="ARBA" id="ARBA00023239"/>
    </source>
</evidence>
<evidence type="ECO:0000256" key="10">
    <source>
        <dbReference type="ARBA" id="ARBA00023140"/>
    </source>
</evidence>
<dbReference type="PANTHER" id="PTHR23309:SF49">
    <property type="entry name" value="PEROXISOMAL BIFUNCTIONAL ENZYME"/>
    <property type="match status" value="1"/>
</dbReference>
<keyword evidence="13" id="KW-0511">Multifunctional enzyme</keyword>
<dbReference type="InterPro" id="IPR036291">
    <property type="entry name" value="NAD(P)-bd_dom_sf"/>
</dbReference>
<evidence type="ECO:0000256" key="3">
    <source>
        <dbReference type="ARBA" id="ARBA00005254"/>
    </source>
</evidence>
<dbReference type="SUPFAM" id="SSF52096">
    <property type="entry name" value="ClpP/crotonase"/>
    <property type="match status" value="1"/>
</dbReference>
<evidence type="ECO:0000256" key="13">
    <source>
        <dbReference type="ARBA" id="ARBA00023268"/>
    </source>
</evidence>
<evidence type="ECO:0000256" key="7">
    <source>
        <dbReference type="ARBA" id="ARBA00023002"/>
    </source>
</evidence>
<dbReference type="Pfam" id="PF02737">
    <property type="entry name" value="3HCDH_N"/>
    <property type="match status" value="1"/>
</dbReference>
<dbReference type="InterPro" id="IPR029045">
    <property type="entry name" value="ClpP/crotonase-like_dom_sf"/>
</dbReference>
<dbReference type="PROSITE" id="PS00166">
    <property type="entry name" value="ENOYL_COA_HYDRATASE"/>
    <property type="match status" value="1"/>
</dbReference>
<proteinExistence type="inferred from homology"/>
<evidence type="ECO:0000256" key="8">
    <source>
        <dbReference type="ARBA" id="ARBA00023027"/>
    </source>
</evidence>
<dbReference type="Gene3D" id="3.40.50.720">
    <property type="entry name" value="NAD(P)-binding Rossmann-like Domain"/>
    <property type="match status" value="1"/>
</dbReference>
<dbReference type="GO" id="GO:0004300">
    <property type="term" value="F:enoyl-CoA hydratase activity"/>
    <property type="evidence" value="ECO:0007669"/>
    <property type="project" value="UniProtKB-ARBA"/>
</dbReference>
<evidence type="ECO:0000256" key="1">
    <source>
        <dbReference type="ARBA" id="ARBA00004275"/>
    </source>
</evidence>
<evidence type="ECO:0000256" key="11">
    <source>
        <dbReference type="ARBA" id="ARBA00023235"/>
    </source>
</evidence>
<dbReference type="FunFam" id="3.40.50.720:FF:000009">
    <property type="entry name" value="Fatty oxidation complex, alpha subunit"/>
    <property type="match status" value="1"/>
</dbReference>
<dbReference type="InterPro" id="IPR001753">
    <property type="entry name" value="Enoyl-CoA_hydra/iso"/>
</dbReference>
<feature type="domain" description="3-hydroxyacyl-CoA dehydrogenase NAD binding" evidence="16">
    <location>
        <begin position="23"/>
        <end position="202"/>
    </location>
</feature>
<comment type="subcellular location">
    <subcellularLocation>
        <location evidence="1">Peroxisome</location>
    </subcellularLocation>
</comment>
<evidence type="ECO:0000313" key="17">
    <source>
        <dbReference type="EMBL" id="BFH73090.1"/>
    </source>
</evidence>
<dbReference type="FunFam" id="1.10.12.10:FF:000001">
    <property type="entry name" value="Probable enoyl-CoA hydratase, mitochondrial"/>
    <property type="match status" value="1"/>
</dbReference>
<accession>A0AAT9GQH1</accession>
<dbReference type="SUPFAM" id="SSF51735">
    <property type="entry name" value="NAD(P)-binding Rossmann-fold domains"/>
    <property type="match status" value="1"/>
</dbReference>
<dbReference type="GO" id="GO:0006635">
    <property type="term" value="P:fatty acid beta-oxidation"/>
    <property type="evidence" value="ECO:0007669"/>
    <property type="project" value="TreeGrafter"/>
</dbReference>
<comment type="pathway">
    <text evidence="2">Lipid metabolism; fatty acid beta-oxidation.</text>
</comment>
<dbReference type="Gene3D" id="1.10.12.10">
    <property type="entry name" value="Lyase 2-enoyl-coa Hydratase, Chain A, domain 2"/>
    <property type="match status" value="1"/>
</dbReference>
<dbReference type="InterPro" id="IPR006108">
    <property type="entry name" value="3HC_DH_C"/>
</dbReference>
<evidence type="ECO:0000256" key="5">
    <source>
        <dbReference type="ARBA" id="ARBA00011245"/>
    </source>
</evidence>
<organism evidence="17">
    <name type="scientific">Sulfurisphaera javensis</name>
    <dbReference type="NCBI Taxonomy" id="2049879"/>
    <lineage>
        <taxon>Archaea</taxon>
        <taxon>Thermoproteota</taxon>
        <taxon>Thermoprotei</taxon>
        <taxon>Sulfolobales</taxon>
        <taxon>Sulfolobaceae</taxon>
        <taxon>Sulfurisphaera</taxon>
    </lineage>
</organism>
<dbReference type="CDD" id="cd06558">
    <property type="entry name" value="crotonase-like"/>
    <property type="match status" value="1"/>
</dbReference>
<dbReference type="Gene3D" id="3.90.226.10">
    <property type="entry name" value="2-enoyl-CoA Hydratase, Chain A, domain 1"/>
    <property type="match status" value="1"/>
</dbReference>
<evidence type="ECO:0000259" key="16">
    <source>
        <dbReference type="Pfam" id="PF02737"/>
    </source>
</evidence>
<keyword evidence="6" id="KW-0276">Fatty acid metabolism</keyword>
<dbReference type="KEGG" id="sjv:SJAV_10340"/>
<keyword evidence="11" id="KW-0413">Isomerase</keyword>
<dbReference type="PANTHER" id="PTHR23309">
    <property type="entry name" value="3-HYDROXYACYL-COA DEHYROGENASE"/>
    <property type="match status" value="1"/>
</dbReference>
<reference evidence="17" key="1">
    <citation type="submission" date="2024-03" db="EMBL/GenBank/DDBJ databases">
        <title>Complete genome sequence of Sulfurisphaera javensis strain KD-1.</title>
        <authorList>
            <person name="Sakai H."/>
            <person name="Nur N."/>
            <person name="Suwanto A."/>
            <person name="Kurosawa N."/>
        </authorList>
    </citation>
    <scope>NUCLEOTIDE SEQUENCE</scope>
    <source>
        <strain evidence="17">KD-1</strain>
    </source>
</reference>
<dbReference type="InterPro" id="IPR006176">
    <property type="entry name" value="3-OHacyl-CoA_DH_NAD-bd"/>
</dbReference>
<evidence type="ECO:0000256" key="9">
    <source>
        <dbReference type="ARBA" id="ARBA00023098"/>
    </source>
</evidence>
<dbReference type="EMBL" id="AP031322">
    <property type="protein sequence ID" value="BFH73090.1"/>
    <property type="molecule type" value="Genomic_DNA"/>
</dbReference>
<dbReference type="InterPro" id="IPR013328">
    <property type="entry name" value="6PGD_dom2"/>
</dbReference>
<keyword evidence="10" id="KW-0576">Peroxisome</keyword>
<dbReference type="Gene3D" id="1.10.1040.10">
    <property type="entry name" value="N-(1-d-carboxylethyl)-l-norvaline Dehydrogenase, domain 2"/>
    <property type="match status" value="2"/>
</dbReference>
<keyword evidence="9" id="KW-0443">Lipid metabolism</keyword>
<name>A0AAT9GQH1_9CREN</name>
<sequence>MQTVYFLAPVYSLYLMRLEDIKKVLVIGAGTMGHGIAELFSMSGYQVYLSDISQDILDNALNKIRWSLEKLQEKGQLKEDINTILSRIKTIVGLNTIVSDADFAIEAIVERIDLKRQIFSKLDELLPPHAILATNTSSLSITKIAEATKRADKVVGMHFFNPPVLMQLVEVMKGEKTSDETAKLTYDLAKKLGKTPIMINKDIPGYVVNRILGEIISASCILIQRNLADYLTIDSIARYKLGFPMGVFELIDYTGIDVNYHVSKSLEEYGIKSPCVTLFEEKVKKNELGVKTGKGFYTYPVPGKYNKPNIPKELADKLDPALLIALGVNEATRLLKERIVSREDLDLAVRLGLGFPKGILQYADEIGIDNIIKAIDFLAVEKPDELLLQMANEGKLGLKTGIGFYQYGKVETKTLNTLIVRIEPPLAWIILNRPERLNALNMDLVEELSKTLAELENDNKIRVVILTGNGRAFSAGADITSFLTLKPIDIIRFRSIRELTNKLQFYTKPVIAAINGYALGGGLEIAMACDIRIASESAQLGQPEINLGIIPGAGGTQRLPRIIGKGKAKLLIYTGDMIPAKEAYNIGLVDMVVPDNKFEDEVRRIALKIAEKSPLSLLAAKLAIELGYESNIFTGEYLESSLFGLLFTTKDVQEGVRAFLEKRKPEFKGE</sequence>
<evidence type="ECO:0000256" key="4">
    <source>
        <dbReference type="ARBA" id="ARBA00008750"/>
    </source>
</evidence>